<organism evidence="1 2">
    <name type="scientific">Thermotoga neapolitana (strain ATCC 49049 / DSM 4359 / NBRC 107923 / NS-E)</name>
    <dbReference type="NCBI Taxonomy" id="309803"/>
    <lineage>
        <taxon>Bacteria</taxon>
        <taxon>Thermotogati</taxon>
        <taxon>Thermotogota</taxon>
        <taxon>Thermotogae</taxon>
        <taxon>Thermotogales</taxon>
        <taxon>Thermotogaceae</taxon>
        <taxon>Thermotoga</taxon>
    </lineage>
</organism>
<accession>B9KA22</accession>
<dbReference type="KEGG" id="tna:CTN_1629"/>
<keyword evidence="2" id="KW-1185">Reference proteome</keyword>
<sequence>MYRIEGHITPSLCIMYTMITAGVDGTRRGWVYSIVEGDRVLEIGFMEHFMFLDFPTLVDIPIGLPKKGERECDRLTRRILSKRAASVFTVPCRVAVYRESYEDALRVNRECQGKGFPVQFWHIVEKVREVDVFLRSYPDLSDQIRESHPELCFLRISSKMMKSKHTREGLNQRIEILREHLVFDVENLQRICREYRIHIHDVLDSLVLALAQQFPLERIPEDPPLDEHGLPMQIIAPARTQRSPNPE</sequence>
<evidence type="ECO:0000313" key="1">
    <source>
        <dbReference type="EMBL" id="ACM23804.1"/>
    </source>
</evidence>
<dbReference type="STRING" id="309803.CTN_1629"/>
<dbReference type="Pfam" id="PF04250">
    <property type="entry name" value="DUF429"/>
    <property type="match status" value="1"/>
</dbReference>
<evidence type="ECO:0008006" key="3">
    <source>
        <dbReference type="Google" id="ProtNLM"/>
    </source>
</evidence>
<name>B9KA22_THENN</name>
<evidence type="ECO:0000313" key="2">
    <source>
        <dbReference type="Proteomes" id="UP000000445"/>
    </source>
</evidence>
<protein>
    <recommendedName>
        <fullName evidence="3">DUF429 domain-containing protein</fullName>
    </recommendedName>
</protein>
<dbReference type="eggNOG" id="COG4923">
    <property type="taxonomic scope" value="Bacteria"/>
</dbReference>
<proteinExistence type="predicted"/>
<dbReference type="Proteomes" id="UP000000445">
    <property type="component" value="Chromosome"/>
</dbReference>
<dbReference type="AlphaFoldDB" id="B9KA22"/>
<reference evidence="1 2" key="1">
    <citation type="journal article" date="2009" name="Biosci. Biotechnol. Biochem.">
        <title>WeGAS: a web-based microbial genome annotation system.</title>
        <authorList>
            <person name="Lee D."/>
            <person name="Seo H."/>
            <person name="Park C."/>
            <person name="Park K."/>
        </authorList>
    </citation>
    <scope>NUCLEOTIDE SEQUENCE [LARGE SCALE GENOMIC DNA]</scope>
    <source>
        <strain evidence="2">ATCC 49049 / DSM 4359 / NBRC 107923 / NS-E</strain>
    </source>
</reference>
<dbReference type="HOGENOM" id="CLU_080977_0_0_0"/>
<dbReference type="EMBL" id="CP000916">
    <property type="protein sequence ID" value="ACM23804.1"/>
    <property type="molecule type" value="Genomic_DNA"/>
</dbReference>
<dbReference type="InterPro" id="IPR007362">
    <property type="entry name" value="DUF429"/>
</dbReference>
<gene>
    <name evidence="1" type="ordered locus">CTN_1629</name>
</gene>